<protein>
    <recommendedName>
        <fullName evidence="3">F-box/kelch-repeat protein</fullName>
    </recommendedName>
</protein>
<evidence type="ECO:0000313" key="2">
    <source>
        <dbReference type="Proteomes" id="UP000823749"/>
    </source>
</evidence>
<dbReference type="InterPro" id="IPR015915">
    <property type="entry name" value="Kelch-typ_b-propeller"/>
</dbReference>
<name>A0AAV6KSE1_9ERIC</name>
<dbReference type="Pfam" id="PF07893">
    <property type="entry name" value="DUF1668"/>
    <property type="match status" value="1"/>
</dbReference>
<organism evidence="1 2">
    <name type="scientific">Rhododendron griersonianum</name>
    <dbReference type="NCBI Taxonomy" id="479676"/>
    <lineage>
        <taxon>Eukaryota</taxon>
        <taxon>Viridiplantae</taxon>
        <taxon>Streptophyta</taxon>
        <taxon>Embryophyta</taxon>
        <taxon>Tracheophyta</taxon>
        <taxon>Spermatophyta</taxon>
        <taxon>Magnoliopsida</taxon>
        <taxon>eudicotyledons</taxon>
        <taxon>Gunneridae</taxon>
        <taxon>Pentapetalae</taxon>
        <taxon>asterids</taxon>
        <taxon>Ericales</taxon>
        <taxon>Ericaceae</taxon>
        <taxon>Ericoideae</taxon>
        <taxon>Rhodoreae</taxon>
        <taxon>Rhododendron</taxon>
    </lineage>
</organism>
<reference evidence="1" key="1">
    <citation type="submission" date="2020-08" db="EMBL/GenBank/DDBJ databases">
        <title>Plant Genome Project.</title>
        <authorList>
            <person name="Zhang R.-G."/>
        </authorList>
    </citation>
    <scope>NUCLEOTIDE SEQUENCE</scope>
    <source>
        <strain evidence="1">WSP0</strain>
        <tissue evidence="1">Leaf</tissue>
    </source>
</reference>
<dbReference type="SUPFAM" id="SSF117281">
    <property type="entry name" value="Kelch motif"/>
    <property type="match status" value="1"/>
</dbReference>
<comment type="caution">
    <text evidence="1">The sequence shown here is derived from an EMBL/GenBank/DDBJ whole genome shotgun (WGS) entry which is preliminary data.</text>
</comment>
<evidence type="ECO:0000313" key="1">
    <source>
        <dbReference type="EMBL" id="KAG5555132.1"/>
    </source>
</evidence>
<evidence type="ECO:0008006" key="3">
    <source>
        <dbReference type="Google" id="ProtNLM"/>
    </source>
</evidence>
<gene>
    <name evidence="1" type="ORF">RHGRI_012608</name>
</gene>
<accession>A0AAV6KSE1</accession>
<dbReference type="InterPro" id="IPR012871">
    <property type="entry name" value="DUF1668_ORYSA"/>
</dbReference>
<keyword evidence="2" id="KW-1185">Reference proteome</keyword>
<sequence>MGPLSNGKFYVLDRTLASGDLEEFDPKTESWTPLPPPPIVPIGACAERFEEKLDDYEVLSYAIVEDQILFSTRKGIYALSISDTEGAKGFGTLQGDAWEILTILNILVMEGV</sequence>
<dbReference type="AlphaFoldDB" id="A0AAV6KSE1"/>
<dbReference type="EMBL" id="JACTNZ010000004">
    <property type="protein sequence ID" value="KAG5555132.1"/>
    <property type="molecule type" value="Genomic_DNA"/>
</dbReference>
<proteinExistence type="predicted"/>
<dbReference type="Proteomes" id="UP000823749">
    <property type="component" value="Chromosome 4"/>
</dbReference>